<proteinExistence type="predicted"/>
<keyword evidence="3" id="KW-1185">Reference proteome</keyword>
<dbReference type="RefSeq" id="WP_111199074.1">
    <property type="nucleotide sequence ID" value="NZ_QKVK01000006.1"/>
</dbReference>
<comment type="caution">
    <text evidence="2">The sequence shown here is derived from an EMBL/GenBank/DDBJ whole genome shotgun (WGS) entry which is preliminary data.</text>
</comment>
<evidence type="ECO:0000313" key="2">
    <source>
        <dbReference type="EMBL" id="PZF76237.1"/>
    </source>
</evidence>
<organism evidence="2 3">
    <name type="scientific">Aestuariivirga litoralis</name>
    <dbReference type="NCBI Taxonomy" id="2650924"/>
    <lineage>
        <taxon>Bacteria</taxon>
        <taxon>Pseudomonadati</taxon>
        <taxon>Pseudomonadota</taxon>
        <taxon>Alphaproteobacteria</taxon>
        <taxon>Hyphomicrobiales</taxon>
        <taxon>Aestuariivirgaceae</taxon>
        <taxon>Aestuariivirga</taxon>
    </lineage>
</organism>
<keyword evidence="1" id="KW-0732">Signal</keyword>
<name>A0A2W2BK14_9HYPH</name>
<accession>A0A2W2BK14</accession>
<evidence type="ECO:0000256" key="1">
    <source>
        <dbReference type="SAM" id="SignalP"/>
    </source>
</evidence>
<evidence type="ECO:0000313" key="3">
    <source>
        <dbReference type="Proteomes" id="UP000248795"/>
    </source>
</evidence>
<dbReference type="Proteomes" id="UP000248795">
    <property type="component" value="Unassembled WGS sequence"/>
</dbReference>
<feature type="signal peptide" evidence="1">
    <location>
        <begin position="1"/>
        <end position="22"/>
    </location>
</feature>
<protein>
    <submittedName>
        <fullName evidence="2">Uncharacterized protein</fullName>
    </submittedName>
</protein>
<dbReference type="EMBL" id="QKVK01000006">
    <property type="protein sequence ID" value="PZF76237.1"/>
    <property type="molecule type" value="Genomic_DNA"/>
</dbReference>
<feature type="chain" id="PRO_5015856158" evidence="1">
    <location>
        <begin position="23"/>
        <end position="253"/>
    </location>
</feature>
<gene>
    <name evidence="2" type="ORF">DK847_13635</name>
</gene>
<reference evidence="3" key="1">
    <citation type="submission" date="2018-06" db="EMBL/GenBank/DDBJ databases">
        <title>Aestuariibacter litoralis strain KCTC 52945T.</title>
        <authorList>
            <person name="Li X."/>
            <person name="Salam N."/>
            <person name="Li J.-L."/>
            <person name="Chen Y.-M."/>
            <person name="Yang Z.-W."/>
            <person name="Zhang L.-Y."/>
            <person name="Han M.-X."/>
            <person name="Xiao M."/>
            <person name="Li W.-J."/>
        </authorList>
    </citation>
    <scope>NUCLEOTIDE SEQUENCE [LARGE SCALE GENOMIC DNA]</scope>
    <source>
        <strain evidence="3">KCTC 52945</strain>
    </source>
</reference>
<dbReference type="AlphaFoldDB" id="A0A2W2BK14"/>
<sequence length="253" mass="25286">MTLRTLSFAALASLALSSFTLAASAQNAAQPPLKTIGKTQAAKSSAIPSLAVLNSDGASLKDGVLTMSGIAQTSIIFADRPVRAAGHVLTADFIKRWADGKNSFASDPPNATISVFSKDGAAIEDAVVVLKKPVLQGDTLTFEVSVLESGLQSVDGAATLFIDAFAVRGPGGGVAVGNDGHVDAYGHVGYDGDAWHGADYGNVGYYAHPAVGYGAAVAGGAIAGAAVGTAIGAAAAAPYYAPPACGYYPLPPC</sequence>